<organism evidence="1 2">
    <name type="scientific">Paraburkholderia ultramafica</name>
    <dbReference type="NCBI Taxonomy" id="1544867"/>
    <lineage>
        <taxon>Bacteria</taxon>
        <taxon>Pseudomonadati</taxon>
        <taxon>Pseudomonadota</taxon>
        <taxon>Betaproteobacteria</taxon>
        <taxon>Burkholderiales</taxon>
        <taxon>Burkholderiaceae</taxon>
        <taxon>Paraburkholderia</taxon>
    </lineage>
</organism>
<dbReference type="AlphaFoldDB" id="A0A6S7B2L8"/>
<dbReference type="EMBL" id="CADIKK010000008">
    <property type="protein sequence ID" value="CAB3785935.1"/>
    <property type="molecule type" value="Genomic_DNA"/>
</dbReference>
<accession>A0A6S7B2L8</accession>
<gene>
    <name evidence="1" type="ORF">LMG28614_02243</name>
</gene>
<evidence type="ECO:0000313" key="1">
    <source>
        <dbReference type="EMBL" id="CAB3785935.1"/>
    </source>
</evidence>
<name>A0A6S7B2L8_9BURK</name>
<proteinExistence type="predicted"/>
<keyword evidence="2" id="KW-1185">Reference proteome</keyword>
<sequence>MYDELSTIRRIIDGLTINTDTAHRFHIDAKVVSELVDGNVVHRRMCQGLYQVLPDGPYFLAFWNKPYWDDAALRFTYSDDLCVIDAEQAKQWMRTYCPAQFDTFVSNMGQPDKAPSVVAINLRIPVELRAHLTTSAELTNTSFNKICLNLIYAGMSSLAARPRLGAPASYVTLRLPDGDPAVDQFERAMTFKDERDQELAGCAEQLYWLARNDEPKFLEFVLWTLYRLFHVERDEKRATCFALWLTHFRRAGPEVGEEFRRRRPGPMEYGEWRWVKTGEETDLASRFSYKMRDQ</sequence>
<reference evidence="1 2" key="1">
    <citation type="submission" date="2020-04" db="EMBL/GenBank/DDBJ databases">
        <authorList>
            <person name="De Canck E."/>
        </authorList>
    </citation>
    <scope>NUCLEOTIDE SEQUENCE [LARGE SCALE GENOMIC DNA]</scope>
    <source>
        <strain evidence="1 2">LMG 28614</strain>
    </source>
</reference>
<protein>
    <submittedName>
        <fullName evidence="1">Uncharacterized protein</fullName>
    </submittedName>
</protein>
<dbReference type="Proteomes" id="UP000494365">
    <property type="component" value="Unassembled WGS sequence"/>
</dbReference>
<dbReference type="RefSeq" id="WP_175149566.1">
    <property type="nucleotide sequence ID" value="NZ_CADIKK010000008.1"/>
</dbReference>
<evidence type="ECO:0000313" key="2">
    <source>
        <dbReference type="Proteomes" id="UP000494365"/>
    </source>
</evidence>